<keyword evidence="6" id="KW-0723">Serine/threonine-protein kinase</keyword>
<dbReference type="Gene3D" id="3.30.200.20">
    <property type="entry name" value="Phosphorylase Kinase, domain 1"/>
    <property type="match status" value="1"/>
</dbReference>
<dbReference type="AlphaFoldDB" id="A0A2T7NED3"/>
<evidence type="ECO:0000256" key="1">
    <source>
        <dbReference type="ARBA" id="ARBA00001946"/>
    </source>
</evidence>
<dbReference type="SMART" id="SM00220">
    <property type="entry name" value="S_TKc"/>
    <property type="match status" value="1"/>
</dbReference>
<keyword evidence="9" id="KW-0479">Metal-binding</keyword>
<dbReference type="Gene3D" id="1.10.510.10">
    <property type="entry name" value="Transferase(Phosphotransferase) domain 1"/>
    <property type="match status" value="1"/>
</dbReference>
<evidence type="ECO:0000256" key="13">
    <source>
        <dbReference type="ARBA" id="ARBA00022840"/>
    </source>
</evidence>
<evidence type="ECO:0000313" key="18">
    <source>
        <dbReference type="Proteomes" id="UP000245119"/>
    </source>
</evidence>
<dbReference type="InterPro" id="IPR009091">
    <property type="entry name" value="RCC1/BLIP-II"/>
</dbReference>
<dbReference type="PANTHER" id="PTHR44535">
    <property type="entry name" value="PROTEIN CBG16200"/>
    <property type="match status" value="1"/>
</dbReference>
<comment type="subcellular location">
    <subcellularLocation>
        <location evidence="2">Cytoplasm</location>
    </subcellularLocation>
</comment>
<evidence type="ECO:0000256" key="6">
    <source>
        <dbReference type="ARBA" id="ARBA00022527"/>
    </source>
</evidence>
<evidence type="ECO:0000256" key="14">
    <source>
        <dbReference type="ARBA" id="ARBA00022842"/>
    </source>
</evidence>
<dbReference type="GO" id="GO:0005737">
    <property type="term" value="C:cytoplasm"/>
    <property type="evidence" value="ECO:0007669"/>
    <property type="project" value="UniProtKB-SubCell"/>
</dbReference>
<evidence type="ECO:0000256" key="4">
    <source>
        <dbReference type="ARBA" id="ARBA00012513"/>
    </source>
</evidence>
<keyword evidence="10" id="KW-0677">Repeat</keyword>
<proteinExistence type="inferred from homology"/>
<sequence length="900" mass="99667">MASDIGDGDHLMQTSYVFVRVLGKGAFGEAILYRKTDDNSLVVWKEVNLARLTDKARRDAQTEIEILPLLNHANIVSYYNHFVDEDTLFIEMEYANGGTLHDKISQSMELFPETEAVWYLFQVTSAVSYVHHFGIIHRDIKTLNIFMTKVGLLKLGDFGISKILESKGQMAESVVGTPYYMSPEIVKGERYNFKSDIWALGCVLYEILTLTRTFDASNPLKLACDIVQSEHQSIDPQYSPDMQALVDIMLSKDPDERPTAEDILKSSLLSDAREMERKVWELNSSSRKLRLSTTTSSVSQPVVTSKMCEVYQWGGGKITPQKLELFTQEKSAIQVATGRFHFAVITFEKELYTWANPQGSDTITGQLGHGDTASYKAPKCVDSLLGTPLQQVACGEDFTLCVSDEGILYGFGSNYFGCVGVPGEDEVLSPQTVDFFVDHPVDQVSCGDSHVVVLTRYGDVYTWGNGELGKLGLGSEDDFSLPQKVELPGKHLVREVVAGPEGTFLICASGRLLACGSNEFNKLGFNTETSGLRKRKNKTYDIPCKNTFTTVKPLSRHCITSISPGKTHSAAIDHFGHLFTFGSNRYGQLGLGDFRSHTSARRVCGVLVGQRVMKVACGDYFTVVTTTDNLVYAWGLGESGRLGAQFTDQGRGPGGQCIALPRPIFGSMHIVPFLSCHHWNTLIIAEKVLNSKTLKTQDSRVSISSPKGSVFELQSDEGTDWCSELSTSNQNFSDCVSGEEEQTRDMFSLKGFEMASCDSTGSSIPPWLQQELQEAEIIPLPCIDSPDYSQASVPVAQSQPRMCNSFLDMLVKKEPHSSSSLVMEEEKVSVCCTKMRQGTRSGAEDETCEDDMQLCDLDVELLSATDFVSCTRDDLIHIIHKQNAQIKSLKKLLSEMNREK</sequence>
<dbReference type="InterPro" id="IPR051997">
    <property type="entry name" value="STK_NEK"/>
</dbReference>
<keyword evidence="18" id="KW-1185">Reference proteome</keyword>
<keyword evidence="14" id="KW-0460">Magnesium</keyword>
<dbReference type="SUPFAM" id="SSF50985">
    <property type="entry name" value="RCC1/BLIP-II"/>
    <property type="match status" value="1"/>
</dbReference>
<keyword evidence="8" id="KW-0808">Transferase</keyword>
<evidence type="ECO:0000256" key="11">
    <source>
        <dbReference type="ARBA" id="ARBA00022741"/>
    </source>
</evidence>
<dbReference type="EC" id="2.7.11.1" evidence="4"/>
<dbReference type="PROSITE" id="PS50012">
    <property type="entry name" value="RCC1_3"/>
    <property type="match status" value="5"/>
</dbReference>
<dbReference type="Proteomes" id="UP000245119">
    <property type="component" value="Linkage Group LG13"/>
</dbReference>
<dbReference type="EMBL" id="PZQS01000013">
    <property type="protein sequence ID" value="PVD19527.1"/>
    <property type="molecule type" value="Genomic_DNA"/>
</dbReference>
<dbReference type="PANTHER" id="PTHR44535:SF1">
    <property type="entry name" value="SERINE_THREONINE-PROTEIN KINASE NEK9"/>
    <property type="match status" value="1"/>
</dbReference>
<evidence type="ECO:0000256" key="7">
    <source>
        <dbReference type="ARBA" id="ARBA00022553"/>
    </source>
</evidence>
<dbReference type="OMA" id="MHSRGTQ"/>
<name>A0A2T7NED3_POMCA</name>
<keyword evidence="12" id="KW-0418">Kinase</keyword>
<dbReference type="InterPro" id="IPR011009">
    <property type="entry name" value="Kinase-like_dom_sf"/>
</dbReference>
<dbReference type="GO" id="GO:0046872">
    <property type="term" value="F:metal ion binding"/>
    <property type="evidence" value="ECO:0007669"/>
    <property type="project" value="UniProtKB-KW"/>
</dbReference>
<reference evidence="17 18" key="1">
    <citation type="submission" date="2018-04" db="EMBL/GenBank/DDBJ databases">
        <title>The genome of golden apple snail Pomacea canaliculata provides insight into stress tolerance and invasive adaptation.</title>
        <authorList>
            <person name="Liu C."/>
            <person name="Liu B."/>
            <person name="Ren Y."/>
            <person name="Zhang Y."/>
            <person name="Wang H."/>
            <person name="Li S."/>
            <person name="Jiang F."/>
            <person name="Yin L."/>
            <person name="Zhang G."/>
            <person name="Qian W."/>
            <person name="Fan W."/>
        </authorList>
    </citation>
    <scope>NUCLEOTIDE SEQUENCE [LARGE SCALE GENOMIC DNA]</scope>
    <source>
        <strain evidence="17">SZHN2017</strain>
        <tissue evidence="17">Muscle</tissue>
    </source>
</reference>
<dbReference type="PROSITE" id="PS50011">
    <property type="entry name" value="PROTEIN_KINASE_DOM"/>
    <property type="match status" value="1"/>
</dbReference>
<accession>A0A2T7NED3</accession>
<evidence type="ECO:0000259" key="16">
    <source>
        <dbReference type="PROSITE" id="PS50011"/>
    </source>
</evidence>
<dbReference type="Pfam" id="PF00069">
    <property type="entry name" value="Pkinase"/>
    <property type="match status" value="1"/>
</dbReference>
<dbReference type="InterPro" id="IPR000408">
    <property type="entry name" value="Reg_chr_condens"/>
</dbReference>
<feature type="repeat" description="RCC1" evidence="15">
    <location>
        <begin position="629"/>
        <end position="687"/>
    </location>
</feature>
<dbReference type="FunFam" id="3.30.200.20:FF:000097">
    <property type="entry name" value="Probable serine/threonine-protein kinase nek1"/>
    <property type="match status" value="1"/>
</dbReference>
<evidence type="ECO:0000256" key="12">
    <source>
        <dbReference type="ARBA" id="ARBA00022777"/>
    </source>
</evidence>
<feature type="repeat" description="RCC1" evidence="15">
    <location>
        <begin position="576"/>
        <end position="628"/>
    </location>
</feature>
<keyword evidence="13" id="KW-0067">ATP-binding</keyword>
<evidence type="ECO:0000256" key="2">
    <source>
        <dbReference type="ARBA" id="ARBA00004496"/>
    </source>
</evidence>
<protein>
    <recommendedName>
        <fullName evidence="4">non-specific serine/threonine protein kinase</fullName>
        <ecNumber evidence="4">2.7.11.1</ecNumber>
    </recommendedName>
</protein>
<evidence type="ECO:0000256" key="15">
    <source>
        <dbReference type="PROSITE-ProRule" id="PRU00235"/>
    </source>
</evidence>
<feature type="repeat" description="RCC1" evidence="15">
    <location>
        <begin position="406"/>
        <end position="457"/>
    </location>
</feature>
<evidence type="ECO:0000256" key="9">
    <source>
        <dbReference type="ARBA" id="ARBA00022723"/>
    </source>
</evidence>
<dbReference type="Pfam" id="PF25390">
    <property type="entry name" value="WD40_RLD"/>
    <property type="match status" value="1"/>
</dbReference>
<organism evidence="17 18">
    <name type="scientific">Pomacea canaliculata</name>
    <name type="common">Golden apple snail</name>
    <dbReference type="NCBI Taxonomy" id="400727"/>
    <lineage>
        <taxon>Eukaryota</taxon>
        <taxon>Metazoa</taxon>
        <taxon>Spiralia</taxon>
        <taxon>Lophotrochozoa</taxon>
        <taxon>Mollusca</taxon>
        <taxon>Gastropoda</taxon>
        <taxon>Caenogastropoda</taxon>
        <taxon>Architaenioglossa</taxon>
        <taxon>Ampullarioidea</taxon>
        <taxon>Ampullariidae</taxon>
        <taxon>Pomacea</taxon>
    </lineage>
</organism>
<dbReference type="InterPro" id="IPR000719">
    <property type="entry name" value="Prot_kinase_dom"/>
</dbReference>
<dbReference type="Gene3D" id="2.130.10.30">
    <property type="entry name" value="Regulator of chromosome condensation 1/beta-lactamase-inhibitor protein II"/>
    <property type="match status" value="2"/>
</dbReference>
<dbReference type="PRINTS" id="PR00633">
    <property type="entry name" value="RCCNDNSATION"/>
</dbReference>
<dbReference type="PROSITE" id="PS00108">
    <property type="entry name" value="PROTEIN_KINASE_ST"/>
    <property type="match status" value="1"/>
</dbReference>
<keyword evidence="5" id="KW-0963">Cytoplasm</keyword>
<feature type="repeat" description="RCC1" evidence="15">
    <location>
        <begin position="458"/>
        <end position="509"/>
    </location>
</feature>
<dbReference type="OrthoDB" id="248923at2759"/>
<dbReference type="GO" id="GO:0005524">
    <property type="term" value="F:ATP binding"/>
    <property type="evidence" value="ECO:0007669"/>
    <property type="project" value="UniProtKB-KW"/>
</dbReference>
<feature type="domain" description="Protein kinase" evidence="16">
    <location>
        <begin position="16"/>
        <end position="269"/>
    </location>
</feature>
<dbReference type="InterPro" id="IPR008271">
    <property type="entry name" value="Ser/Thr_kinase_AS"/>
</dbReference>
<keyword evidence="7" id="KW-0597">Phosphoprotein</keyword>
<evidence type="ECO:0000313" key="17">
    <source>
        <dbReference type="EMBL" id="PVD19527.1"/>
    </source>
</evidence>
<evidence type="ECO:0000256" key="10">
    <source>
        <dbReference type="ARBA" id="ARBA00022737"/>
    </source>
</evidence>
<comment type="similarity">
    <text evidence="3">Belongs to the protein kinase superfamily. NEK Ser/Thr protein kinase family. NIMA subfamily.</text>
</comment>
<evidence type="ECO:0000256" key="5">
    <source>
        <dbReference type="ARBA" id="ARBA00022490"/>
    </source>
</evidence>
<comment type="caution">
    <text evidence="17">The sequence shown here is derived from an EMBL/GenBank/DDBJ whole genome shotgun (WGS) entry which is preliminary data.</text>
</comment>
<dbReference type="GO" id="GO:0004674">
    <property type="term" value="F:protein serine/threonine kinase activity"/>
    <property type="evidence" value="ECO:0007669"/>
    <property type="project" value="UniProtKB-KW"/>
</dbReference>
<dbReference type="SUPFAM" id="SSF56112">
    <property type="entry name" value="Protein kinase-like (PK-like)"/>
    <property type="match status" value="1"/>
</dbReference>
<dbReference type="STRING" id="400727.A0A2T7NED3"/>
<keyword evidence="11" id="KW-0547">Nucleotide-binding</keyword>
<feature type="repeat" description="RCC1" evidence="15">
    <location>
        <begin position="349"/>
        <end position="405"/>
    </location>
</feature>
<evidence type="ECO:0000256" key="8">
    <source>
        <dbReference type="ARBA" id="ARBA00022679"/>
    </source>
</evidence>
<gene>
    <name evidence="17" type="ORF">C0Q70_20016</name>
</gene>
<comment type="cofactor">
    <cofactor evidence="1">
        <name>Mg(2+)</name>
        <dbReference type="ChEBI" id="CHEBI:18420"/>
    </cofactor>
</comment>
<evidence type="ECO:0000256" key="3">
    <source>
        <dbReference type="ARBA" id="ARBA00010886"/>
    </source>
</evidence>
<dbReference type="InterPro" id="IPR058923">
    <property type="entry name" value="RCC1-like_dom"/>
</dbReference>